<protein>
    <submittedName>
        <fullName evidence="2">Uncharacterized protein</fullName>
    </submittedName>
</protein>
<reference evidence="2" key="1">
    <citation type="submission" date="2020-10" db="EMBL/GenBank/DDBJ databases">
        <authorList>
            <person name="Gilroy R."/>
        </authorList>
    </citation>
    <scope>NUCLEOTIDE SEQUENCE</scope>
    <source>
        <strain evidence="2">6276</strain>
    </source>
</reference>
<feature type="transmembrane region" description="Helical" evidence="1">
    <location>
        <begin position="171"/>
        <end position="190"/>
    </location>
</feature>
<feature type="transmembrane region" description="Helical" evidence="1">
    <location>
        <begin position="244"/>
        <end position="268"/>
    </location>
</feature>
<feature type="transmembrane region" description="Helical" evidence="1">
    <location>
        <begin position="103"/>
        <end position="128"/>
    </location>
</feature>
<comment type="caution">
    <text evidence="2">The sequence shown here is derived from an EMBL/GenBank/DDBJ whole genome shotgun (WGS) entry which is preliminary data.</text>
</comment>
<feature type="transmembrane region" description="Helical" evidence="1">
    <location>
        <begin position="47"/>
        <end position="67"/>
    </location>
</feature>
<feature type="transmembrane region" description="Helical" evidence="1">
    <location>
        <begin position="16"/>
        <end position="35"/>
    </location>
</feature>
<dbReference type="Proteomes" id="UP000823928">
    <property type="component" value="Unassembled WGS sequence"/>
</dbReference>
<accession>A0A9D1JN83</accession>
<evidence type="ECO:0000313" key="2">
    <source>
        <dbReference type="EMBL" id="HIS36708.1"/>
    </source>
</evidence>
<proteinExistence type="predicted"/>
<dbReference type="AlphaFoldDB" id="A0A9D1JN83"/>
<evidence type="ECO:0000313" key="3">
    <source>
        <dbReference type="Proteomes" id="UP000823928"/>
    </source>
</evidence>
<name>A0A9D1JN83_9BACT</name>
<keyword evidence="1" id="KW-0472">Membrane</keyword>
<evidence type="ECO:0000256" key="1">
    <source>
        <dbReference type="SAM" id="Phobius"/>
    </source>
</evidence>
<keyword evidence="1" id="KW-1133">Transmembrane helix</keyword>
<gene>
    <name evidence="2" type="ORF">IAC10_08790</name>
</gene>
<organism evidence="2 3">
    <name type="scientific">Candidatus Scatousia excrementigallinarum</name>
    <dbReference type="NCBI Taxonomy" id="2840935"/>
    <lineage>
        <taxon>Bacteria</taxon>
        <taxon>Candidatus Scatousia</taxon>
    </lineage>
</organism>
<keyword evidence="1" id="KW-0812">Transmembrane</keyword>
<dbReference type="EMBL" id="DVIU01000172">
    <property type="protein sequence ID" value="HIS36708.1"/>
    <property type="molecule type" value="Genomic_DNA"/>
</dbReference>
<feature type="transmembrane region" description="Helical" evidence="1">
    <location>
        <begin position="211"/>
        <end position="232"/>
    </location>
</feature>
<reference evidence="2" key="2">
    <citation type="journal article" date="2021" name="PeerJ">
        <title>Extensive microbial diversity within the chicken gut microbiome revealed by metagenomics and culture.</title>
        <authorList>
            <person name="Gilroy R."/>
            <person name="Ravi A."/>
            <person name="Getino M."/>
            <person name="Pursley I."/>
            <person name="Horton D.L."/>
            <person name="Alikhan N.F."/>
            <person name="Baker D."/>
            <person name="Gharbi K."/>
            <person name="Hall N."/>
            <person name="Watson M."/>
            <person name="Adriaenssens E.M."/>
            <person name="Foster-Nyarko E."/>
            <person name="Jarju S."/>
            <person name="Secka A."/>
            <person name="Antonio M."/>
            <person name="Oren A."/>
            <person name="Chaudhuri R.R."/>
            <person name="La Ragione R."/>
            <person name="Hildebrand F."/>
            <person name="Pallen M.J."/>
        </authorList>
    </citation>
    <scope>NUCLEOTIDE SEQUENCE</scope>
    <source>
        <strain evidence="2">6276</strain>
    </source>
</reference>
<sequence length="288" mass="32930">MLKLFKNAFKLTNEGIILATPLILFIWLITIYLTFAKGVVDTLPEAVSAVITLLCMVGAFCAGWFYMVKESIALSKKEFILDEDRAKEILNLIKKIPAGIGKYFLSFIGMSLITLGIFAIFAICIYKLGMHFIGSIDFTAEQIKNAMSSPQDMKVFLDSLSIEQLYKLGNWNLLFMAASTLMSYMLMLWIPEIIYQTQNPLLALFKSIKKLFVKFGKSIALFVYLTLLNLVISFANTFSLLNPVIYMLMMIVYFYFLVYVIVLIFYYYDSEFNNKPEEESNSDSRSNS</sequence>